<feature type="compositionally biased region" description="Acidic residues" evidence="8">
    <location>
        <begin position="813"/>
        <end position="833"/>
    </location>
</feature>
<keyword evidence="5" id="KW-0804">Transcription</keyword>
<gene>
    <name evidence="10" type="ORF">BD324DRAFT_636920</name>
</gene>
<dbReference type="Pfam" id="PF02671">
    <property type="entry name" value="PAH"/>
    <property type="match status" value="3"/>
</dbReference>
<reference evidence="10 11" key="1">
    <citation type="submission" date="2017-03" db="EMBL/GenBank/DDBJ databases">
        <title>Widespread Adenine N6-methylation of Active Genes in Fungi.</title>
        <authorList>
            <consortium name="DOE Joint Genome Institute"/>
            <person name="Mondo S.J."/>
            <person name="Dannebaum R.O."/>
            <person name="Kuo R.C."/>
            <person name="Louie K.B."/>
            <person name="Bewick A.J."/>
            <person name="Labutti K."/>
            <person name="Haridas S."/>
            <person name="Kuo A."/>
            <person name="Salamov A."/>
            <person name="Ahrendt S.R."/>
            <person name="Lau R."/>
            <person name="Bowen B.P."/>
            <person name="Lipzen A."/>
            <person name="Sullivan W."/>
            <person name="Andreopoulos W.B."/>
            <person name="Clum A."/>
            <person name="Lindquist E."/>
            <person name="Daum C."/>
            <person name="Northen T.R."/>
            <person name="Ramamoorthy G."/>
            <person name="Schmitz R.J."/>
            <person name="Gryganskyi A."/>
            <person name="Culley D."/>
            <person name="Magnuson J."/>
            <person name="James T.Y."/>
            <person name="O'Malley M.A."/>
            <person name="Stajich J.E."/>
            <person name="Spatafora J.W."/>
            <person name="Visel A."/>
            <person name="Grigoriev I.V."/>
        </authorList>
    </citation>
    <scope>NUCLEOTIDE SEQUENCE [LARGE SCALE GENOMIC DNA]</scope>
    <source>
        <strain evidence="10 11">NRRL Y-17943</strain>
    </source>
</reference>
<keyword evidence="2" id="KW-0678">Repressor</keyword>
<dbReference type="InterPro" id="IPR013194">
    <property type="entry name" value="HDAC_interact_dom"/>
</dbReference>
<accession>A0A1Y1U807</accession>
<protein>
    <recommendedName>
        <fullName evidence="9">Histone deacetylase interacting domain-containing protein</fullName>
    </recommendedName>
</protein>
<dbReference type="InParanoid" id="A0A1Y1U807"/>
<feature type="domain" description="Histone deacetylase interacting" evidence="9">
    <location>
        <begin position="514"/>
        <end position="616"/>
    </location>
</feature>
<comment type="subcellular location">
    <subcellularLocation>
        <location evidence="1 7">Nucleus</location>
    </subcellularLocation>
</comment>
<dbReference type="Pfam" id="PF16879">
    <property type="entry name" value="Sin3a_C"/>
    <property type="match status" value="1"/>
</dbReference>
<proteinExistence type="predicted"/>
<evidence type="ECO:0000256" key="1">
    <source>
        <dbReference type="ARBA" id="ARBA00004123"/>
    </source>
</evidence>
<dbReference type="PROSITE" id="PS51477">
    <property type="entry name" value="PAH"/>
    <property type="match status" value="2"/>
</dbReference>
<dbReference type="GO" id="GO:0033698">
    <property type="term" value="C:Rpd3L complex"/>
    <property type="evidence" value="ECO:0007669"/>
    <property type="project" value="UniProtKB-ARBA"/>
</dbReference>
<feature type="compositionally biased region" description="Basic and acidic residues" evidence="8">
    <location>
        <begin position="859"/>
        <end position="869"/>
    </location>
</feature>
<dbReference type="EMBL" id="NBSH01000015">
    <property type="protein sequence ID" value="ORX34170.1"/>
    <property type="molecule type" value="Genomic_DNA"/>
</dbReference>
<keyword evidence="3" id="KW-0677">Repeat</keyword>
<name>A0A1Y1U807_9TREE</name>
<feature type="region of interest" description="Disordered" evidence="8">
    <location>
        <begin position="105"/>
        <end position="223"/>
    </location>
</feature>
<evidence type="ECO:0000256" key="4">
    <source>
        <dbReference type="ARBA" id="ARBA00023015"/>
    </source>
</evidence>
<comment type="caution">
    <text evidence="10">The sequence shown here is derived from an EMBL/GenBank/DDBJ whole genome shotgun (WGS) entry which is preliminary data.</text>
</comment>
<dbReference type="InterPro" id="IPR003822">
    <property type="entry name" value="PAH"/>
</dbReference>
<dbReference type="Proteomes" id="UP000193218">
    <property type="component" value="Unassembled WGS sequence"/>
</dbReference>
<evidence type="ECO:0000313" key="10">
    <source>
        <dbReference type="EMBL" id="ORX34170.1"/>
    </source>
</evidence>
<keyword evidence="6 7" id="KW-0539">Nucleus</keyword>
<evidence type="ECO:0000259" key="9">
    <source>
        <dbReference type="SMART" id="SM00761"/>
    </source>
</evidence>
<dbReference type="FunFam" id="1.20.1160.11:FF:000002">
    <property type="entry name" value="Paired amphipathic helix protein SIN3"/>
    <property type="match status" value="1"/>
</dbReference>
<dbReference type="InterPro" id="IPR039774">
    <property type="entry name" value="Sin3-like"/>
</dbReference>
<feature type="compositionally biased region" description="Low complexity" evidence="8">
    <location>
        <begin position="140"/>
        <end position="154"/>
    </location>
</feature>
<evidence type="ECO:0000256" key="8">
    <source>
        <dbReference type="SAM" id="MobiDB-lite"/>
    </source>
</evidence>
<evidence type="ECO:0000313" key="11">
    <source>
        <dbReference type="Proteomes" id="UP000193218"/>
    </source>
</evidence>
<dbReference type="Pfam" id="PF08295">
    <property type="entry name" value="Sin3_corepress"/>
    <property type="match status" value="1"/>
</dbReference>
<evidence type="ECO:0000256" key="7">
    <source>
        <dbReference type="PROSITE-ProRule" id="PRU00810"/>
    </source>
</evidence>
<dbReference type="FunFam" id="1.20.1160.11:FF:000001">
    <property type="entry name" value="Paired amphipathic helix protein Sin3"/>
    <property type="match status" value="1"/>
</dbReference>
<evidence type="ECO:0000256" key="5">
    <source>
        <dbReference type="ARBA" id="ARBA00023163"/>
    </source>
</evidence>
<feature type="compositionally biased region" description="Basic and acidic residues" evidence="8">
    <location>
        <begin position="118"/>
        <end position="139"/>
    </location>
</feature>
<evidence type="ECO:0000256" key="2">
    <source>
        <dbReference type="ARBA" id="ARBA00022491"/>
    </source>
</evidence>
<keyword evidence="4" id="KW-0805">Transcription regulation</keyword>
<sequence length="1310" mass="144951">MSDLNPPYRPLNVRDALSYLDQVKMRFVEQPEVYNRFLDVMKEFKGQIIDTPGVIDRVSTLFRGHPSLIQGFNTFLPPGYRIECLSGDGEQDGLISVTTPSGTVSHVPGGFTAAMDKMSNRDRETRPAARPPAEPEAKRSAPAVPAPARAPEAASFGPPTLPPLRSEFSDAGRRRTGPSPPSTAGRGAKVQSTNGTTSVAPGPLPMPTGAPIAPSGPSTPSAAQFLASGLASNSNPSPSNRAPGNAPILEFNHAIAFVNKIKMRFSEDQDTYKQFLEILQTYQRDTKDIAEVYEQVTKLFHLAPDLIAEFKKFLPENGSSAFSGMGFGSFVQAASNTPQSVDKGGVKRSAKDGKEVAPVKRRRGPAGDGKVPRKKNTKADSPDGDDGETSLALPPGGPQTLASPEEVAFFDKVKKFVDDKVTYHEFLKLINLFVQDMIDVPTLVDRADFFIGNSGDIWVAFKKMVGADDPASVTTNTMGARGGYGFGGMINADSKLVENIPMLDRVKPDLSGHKVKSYGPSYRKLPSSEVNLQCTGRDAMCWEVLNDEWVSHPTWAAEDAAPFMAHKKNAYEEALHKSEEERHEYDYHIEANLRTISILEPLNNKIQTMDPEERAHFNLKAGLGGQSKSIYQRIIKKVYGKEIGPDVIRALHDNPATSLPIVLERLKAKDEEWKKAQREWNRVWREQDAKNFYKALDHQGVAFKASDKKVLSAKSLISEIEARKREQSTLRATVRSMPYRGRPQFSFHFTDVEVLKDVVKLVISYLDRMMGTLNTQDKDRIENHLRDLVPLLFMFNKEEFDAEFGDAEHGTPDDGEASDDSDGDVAMAEDDEASNLATGKRGKKGGSAADLRKRLLKSVGEKEGRDKRGSTMTPGPEDVPNGENGEARSVEGTPMTENGEREETPIPAPADPEAVAEAVEKDKVTADASEQTWVQIDTPGDSRLPSEEPLSKKDAEIKARVSRKANFFTNSHYYVLLRLIEIMYSRLKRCKDLADQLAKEKQQPINPIAIKLGLADPETQNFGIEAGENPAQYYYQNLLSLAEKLFENELDVNTFEETLRFMFGTKAYILFTLDRVVAAIVKQTQTILGDMKSQELFALLQRDRAADKTTVRQQIAYRMQAESVVGSDDNLYKVEYHDHDETLTVQLLGREDLTIDDAETARDKWRQYIESFALVHATEGLPHRVDKPFLQRNLTDIPEDIAPNSFDTHSGLEIKIALGNYRMFFTPETEDFFHRKRSMNELAELEKSNETATAAAKDRLAKFVNDKINPPAEAAQASGREGEAQAVALAGTVEVKAEEGKEPGSAAVSS</sequence>
<dbReference type="GO" id="GO:0003714">
    <property type="term" value="F:transcription corepressor activity"/>
    <property type="evidence" value="ECO:0007669"/>
    <property type="project" value="InterPro"/>
</dbReference>
<keyword evidence="11" id="KW-1185">Reference proteome</keyword>
<feature type="compositionally biased region" description="Polar residues" evidence="8">
    <location>
        <begin position="190"/>
        <end position="199"/>
    </location>
</feature>
<feature type="region of interest" description="Disordered" evidence="8">
    <location>
        <begin position="805"/>
        <end position="915"/>
    </location>
</feature>
<dbReference type="InterPro" id="IPR036600">
    <property type="entry name" value="PAH_sf"/>
</dbReference>
<dbReference type="FunCoup" id="A0A1Y1U807">
    <property type="interactions" value="629"/>
</dbReference>
<dbReference type="SMART" id="SM00761">
    <property type="entry name" value="HDAC_interact"/>
    <property type="match status" value="1"/>
</dbReference>
<dbReference type="PANTHER" id="PTHR12346:SF0">
    <property type="entry name" value="SIN3A, ISOFORM G"/>
    <property type="match status" value="1"/>
</dbReference>
<dbReference type="Gene3D" id="1.20.1160.11">
    <property type="entry name" value="Paired amphipathic helix"/>
    <property type="match status" value="3"/>
</dbReference>
<organism evidence="10 11">
    <name type="scientific">Kockovaella imperatae</name>
    <dbReference type="NCBI Taxonomy" id="4999"/>
    <lineage>
        <taxon>Eukaryota</taxon>
        <taxon>Fungi</taxon>
        <taxon>Dikarya</taxon>
        <taxon>Basidiomycota</taxon>
        <taxon>Agaricomycotina</taxon>
        <taxon>Tremellomycetes</taxon>
        <taxon>Tremellales</taxon>
        <taxon>Cuniculitremaceae</taxon>
        <taxon>Kockovaella</taxon>
    </lineage>
</organism>
<dbReference type="GeneID" id="33558760"/>
<dbReference type="STRING" id="4999.A0A1Y1U807"/>
<dbReference type="OrthoDB" id="10265969at2759"/>
<dbReference type="InterPro" id="IPR031693">
    <property type="entry name" value="Sin3_C"/>
</dbReference>
<dbReference type="RefSeq" id="XP_021868448.1">
    <property type="nucleotide sequence ID" value="XM_022016951.1"/>
</dbReference>
<dbReference type="GO" id="GO:0000122">
    <property type="term" value="P:negative regulation of transcription by RNA polymerase II"/>
    <property type="evidence" value="ECO:0007669"/>
    <property type="project" value="TreeGrafter"/>
</dbReference>
<dbReference type="FunFam" id="1.20.1160.11:FF:000003">
    <property type="entry name" value="Paired amphipathic helix SIN3-like protein"/>
    <property type="match status" value="1"/>
</dbReference>
<feature type="region of interest" description="Disordered" evidence="8">
    <location>
        <begin position="337"/>
        <end position="398"/>
    </location>
</feature>
<evidence type="ECO:0000256" key="3">
    <source>
        <dbReference type="ARBA" id="ARBA00022737"/>
    </source>
</evidence>
<dbReference type="GO" id="GO:0010628">
    <property type="term" value="P:positive regulation of gene expression"/>
    <property type="evidence" value="ECO:0007669"/>
    <property type="project" value="UniProtKB-ARBA"/>
</dbReference>
<feature type="compositionally biased region" description="Basic and acidic residues" evidence="8">
    <location>
        <begin position="349"/>
        <end position="358"/>
    </location>
</feature>
<dbReference type="PANTHER" id="PTHR12346">
    <property type="entry name" value="SIN3B-RELATED"/>
    <property type="match status" value="1"/>
</dbReference>
<evidence type="ECO:0000256" key="6">
    <source>
        <dbReference type="ARBA" id="ARBA00023242"/>
    </source>
</evidence>
<dbReference type="SUPFAM" id="SSF47762">
    <property type="entry name" value="PAH2 domain"/>
    <property type="match status" value="3"/>
</dbReference>